<dbReference type="AlphaFoldDB" id="X1KFU3"/>
<dbReference type="Pfam" id="PF20565">
    <property type="entry name" value="DUF6775"/>
    <property type="match status" value="1"/>
</dbReference>
<accession>X1KFU3</accession>
<protein>
    <submittedName>
        <fullName evidence="1">Uncharacterized protein</fullName>
    </submittedName>
</protein>
<dbReference type="InterPro" id="IPR046666">
    <property type="entry name" value="DUF6775"/>
</dbReference>
<evidence type="ECO:0000313" key="1">
    <source>
        <dbReference type="EMBL" id="GAI05927.1"/>
    </source>
</evidence>
<sequence length="179" mass="20657">MEIILYDEGTAQELDIEEIARYLAQKMGKVKIEVRGNPVVFNLSQDKVSDYARKIAGTKIQGVSQKIMSGQEPLYGEIEYEKRRILGKTRSFGILYDGFHLLRIFCEIMSREECSPEFVHIFFTNRLFATWDDSDKRYHLRTSVYGIPSIISTTGLVEAPAKPREYYLLVFLLLGHHAQ</sequence>
<proteinExistence type="predicted"/>
<reference evidence="1" key="1">
    <citation type="journal article" date="2014" name="Front. Microbiol.">
        <title>High frequency of phylogenetically diverse reductive dehalogenase-homologous genes in deep subseafloor sedimentary metagenomes.</title>
        <authorList>
            <person name="Kawai M."/>
            <person name="Futagami T."/>
            <person name="Toyoda A."/>
            <person name="Takaki Y."/>
            <person name="Nishi S."/>
            <person name="Hori S."/>
            <person name="Arai W."/>
            <person name="Tsubouchi T."/>
            <person name="Morono Y."/>
            <person name="Uchiyama I."/>
            <person name="Ito T."/>
            <person name="Fujiyama A."/>
            <person name="Inagaki F."/>
            <person name="Takami H."/>
        </authorList>
    </citation>
    <scope>NUCLEOTIDE SEQUENCE</scope>
    <source>
        <strain evidence="1">Expedition CK06-06</strain>
    </source>
</reference>
<name>X1KFU3_9ZZZZ</name>
<gene>
    <name evidence="1" type="ORF">S06H3_17269</name>
</gene>
<organism evidence="1">
    <name type="scientific">marine sediment metagenome</name>
    <dbReference type="NCBI Taxonomy" id="412755"/>
    <lineage>
        <taxon>unclassified sequences</taxon>
        <taxon>metagenomes</taxon>
        <taxon>ecological metagenomes</taxon>
    </lineage>
</organism>
<comment type="caution">
    <text evidence="1">The sequence shown here is derived from an EMBL/GenBank/DDBJ whole genome shotgun (WGS) entry which is preliminary data.</text>
</comment>
<dbReference type="EMBL" id="BARV01008619">
    <property type="protein sequence ID" value="GAI05927.1"/>
    <property type="molecule type" value="Genomic_DNA"/>
</dbReference>